<dbReference type="AlphaFoldDB" id="A0AAV6TBK1"/>
<keyword evidence="2" id="KW-1185">Reference proteome</keyword>
<dbReference type="EMBL" id="JAGKHQ010000001">
    <property type="protein sequence ID" value="KAG7526860.1"/>
    <property type="molecule type" value="Genomic_DNA"/>
</dbReference>
<name>A0AAV6TBK1_SOLSE</name>
<dbReference type="Proteomes" id="UP000693946">
    <property type="component" value="Linkage Group LG1"/>
</dbReference>
<evidence type="ECO:0008006" key="3">
    <source>
        <dbReference type="Google" id="ProtNLM"/>
    </source>
</evidence>
<accession>A0AAV6TBK1</accession>
<evidence type="ECO:0000313" key="2">
    <source>
        <dbReference type="Proteomes" id="UP000693946"/>
    </source>
</evidence>
<comment type="caution">
    <text evidence="1">The sequence shown here is derived from an EMBL/GenBank/DDBJ whole genome shotgun (WGS) entry which is preliminary data.</text>
</comment>
<gene>
    <name evidence="1" type="ORF">JOB18_046006</name>
</gene>
<proteinExistence type="predicted"/>
<protein>
    <recommendedName>
        <fullName evidence="3">Endonuclease/exonuclease/phosphatase domain-containing protein</fullName>
    </recommendedName>
</protein>
<sequence>MVKQQLATIATSGVAPERRTGLYGVALAFPNALRRSLISWTPLSDRLLSARFLHQHGKMTAIVAYAPTDVADEDVKDAFFDQLHQAICQAPPHDITIVLTDANATLSSSDRPTGSPVGTTFADRSTNDNGNRLLLLCHHNKLCFTDTWFPRKLIHHWTWYNPDGRTRKALDHILISQRWKSSVTNCRMYRGAELGNTDHRLLLIHPPHLQCPGYRQSDRLVDLQGKRHPVSSQCPRTPTISERTHDIIDRRREARHSGDLSEYRRLNRQRNVAIAEDREKFWQAEAKDLESTASNNNMSRVFSLLHKTCNGLRRKTALVKDSDGNLITTEANCLERWKEHFSLLLQQDTTLAHPTILAVANVAAPSNACNTDPVTPKEVFGTEAAAVHKNVDVKRHRKKQLFIEQKFHFTVNLIVDFKPASILTIDQSGDCLINNQKNRKKYS</sequence>
<dbReference type="CDD" id="cd09076">
    <property type="entry name" value="L1-EN"/>
    <property type="match status" value="1"/>
</dbReference>
<reference evidence="1 2" key="1">
    <citation type="journal article" date="2021" name="Sci. Rep.">
        <title>Chromosome anchoring in Senegalese sole (Solea senegalensis) reveals sex-associated markers and genome rearrangements in flatfish.</title>
        <authorList>
            <person name="Guerrero-Cozar I."/>
            <person name="Gomez-Garrido J."/>
            <person name="Berbel C."/>
            <person name="Martinez-Blanch J.F."/>
            <person name="Alioto T."/>
            <person name="Claros M.G."/>
            <person name="Gagnaire P.A."/>
            <person name="Manchado M."/>
        </authorList>
    </citation>
    <scope>NUCLEOTIDE SEQUENCE [LARGE SCALE GENOMIC DNA]</scope>
    <source>
        <strain evidence="1">Sse05_10M</strain>
    </source>
</reference>
<evidence type="ECO:0000313" key="1">
    <source>
        <dbReference type="EMBL" id="KAG7526860.1"/>
    </source>
</evidence>
<organism evidence="1 2">
    <name type="scientific">Solea senegalensis</name>
    <name type="common">Senegalese sole</name>
    <dbReference type="NCBI Taxonomy" id="28829"/>
    <lineage>
        <taxon>Eukaryota</taxon>
        <taxon>Metazoa</taxon>
        <taxon>Chordata</taxon>
        <taxon>Craniata</taxon>
        <taxon>Vertebrata</taxon>
        <taxon>Euteleostomi</taxon>
        <taxon>Actinopterygii</taxon>
        <taxon>Neopterygii</taxon>
        <taxon>Teleostei</taxon>
        <taxon>Neoteleostei</taxon>
        <taxon>Acanthomorphata</taxon>
        <taxon>Carangaria</taxon>
        <taxon>Pleuronectiformes</taxon>
        <taxon>Pleuronectoidei</taxon>
        <taxon>Soleidae</taxon>
        <taxon>Solea</taxon>
    </lineage>
</organism>